<evidence type="ECO:0000256" key="1">
    <source>
        <dbReference type="SAM" id="MobiDB-lite"/>
    </source>
</evidence>
<evidence type="ECO:0000313" key="2">
    <source>
        <dbReference type="EMBL" id="KAK4081464.1"/>
    </source>
</evidence>
<keyword evidence="3" id="KW-1185">Reference proteome</keyword>
<organism evidence="2 3">
    <name type="scientific">Purpureocillium lilacinum</name>
    <name type="common">Paecilomyces lilacinus</name>
    <dbReference type="NCBI Taxonomy" id="33203"/>
    <lineage>
        <taxon>Eukaryota</taxon>
        <taxon>Fungi</taxon>
        <taxon>Dikarya</taxon>
        <taxon>Ascomycota</taxon>
        <taxon>Pezizomycotina</taxon>
        <taxon>Sordariomycetes</taxon>
        <taxon>Hypocreomycetidae</taxon>
        <taxon>Hypocreales</taxon>
        <taxon>Ophiocordycipitaceae</taxon>
        <taxon>Purpureocillium</taxon>
    </lineage>
</organism>
<sequence length="132" mass="14608">MDDPARLRPPGPLDGVQYSTVLDLQWLYGRELSTRRHWLALTAQPCLLLLNASLDRRFMSGTVPPPRPPSIPSPVLSNVDAAVSGFLHSSASRLATVRSQKGRDKRRATAQALADAIPLRPRSRPQTHKGRR</sequence>
<protein>
    <submittedName>
        <fullName evidence="2">Uncharacterized protein</fullName>
    </submittedName>
</protein>
<proteinExistence type="predicted"/>
<feature type="region of interest" description="Disordered" evidence="1">
    <location>
        <begin position="94"/>
        <end position="132"/>
    </location>
</feature>
<dbReference type="Proteomes" id="UP001287286">
    <property type="component" value="Unassembled WGS sequence"/>
</dbReference>
<accession>A0ABR0BJH9</accession>
<dbReference type="EMBL" id="JAWRVI010000073">
    <property type="protein sequence ID" value="KAK4081464.1"/>
    <property type="molecule type" value="Genomic_DNA"/>
</dbReference>
<comment type="caution">
    <text evidence="2">The sequence shown here is derived from an EMBL/GenBank/DDBJ whole genome shotgun (WGS) entry which is preliminary data.</text>
</comment>
<feature type="compositionally biased region" description="Basic residues" evidence="1">
    <location>
        <begin position="121"/>
        <end position="132"/>
    </location>
</feature>
<name>A0ABR0BJH9_PURLI</name>
<gene>
    <name evidence="2" type="ORF">Purlil1_11642</name>
</gene>
<evidence type="ECO:0000313" key="3">
    <source>
        <dbReference type="Proteomes" id="UP001287286"/>
    </source>
</evidence>
<reference evidence="2 3" key="1">
    <citation type="journal article" date="2024" name="Microbiol. Resour. Announc.">
        <title>Genome annotations for the ascomycete fungi Trichoderma harzianum, Trichoderma aggressivum, and Purpureocillium lilacinum.</title>
        <authorList>
            <person name="Beijen E.P.W."/>
            <person name="Ohm R.A."/>
        </authorList>
    </citation>
    <scope>NUCLEOTIDE SEQUENCE [LARGE SCALE GENOMIC DNA]</scope>
    <source>
        <strain evidence="2 3">CBS 150709</strain>
    </source>
</reference>